<dbReference type="GO" id="GO:0010444">
    <property type="term" value="P:guard mother cell differentiation"/>
    <property type="evidence" value="ECO:0007669"/>
    <property type="project" value="UniProtKB-ARBA"/>
</dbReference>
<dbReference type="GO" id="GO:0000978">
    <property type="term" value="F:RNA polymerase II cis-regulatory region sequence-specific DNA binding"/>
    <property type="evidence" value="ECO:0007669"/>
    <property type="project" value="TreeGrafter"/>
</dbReference>
<dbReference type="GO" id="GO:0033993">
    <property type="term" value="P:response to lipid"/>
    <property type="evidence" value="ECO:0007669"/>
    <property type="project" value="UniProtKB-ARBA"/>
</dbReference>
<protein>
    <submittedName>
        <fullName evidence="9">Uncharacterized protein</fullName>
    </submittedName>
</protein>
<sequence>MKKKVNESSKPKERHIVSWSQEEDDILREHIRAHGTDNWTILASKFKDKTTRQCRRRWYTYLNSDFKRGGWSPEEDVLLCEAQRIFGNRWTEIAKVVSGRTDNAVKNRFNTLCKKRAKHEALEKENSNSSSVEVSKRGDVLRCSLNDDTTSDTTLCIKKQRRSHIPDTPDILTDDRKPVLSCDATNQQQLRSPPFTLLTQNLPTLGRNSSSHGSDEDMKDAHANGLRHKTEGAFLKKDDPMIAALVQPAELLNSKALKANSCESTVQKSLETASCEVSILFCSQPGLSQDSAGAGNAEYSTGSTSNHICDQTAFDEYENRVDGVLCEYPNEECKSPLEVAPVFRSLAAAIPSPKFSESERQFLLKTLGMESASPNPSITSSHPPLCKRALIHSL</sequence>
<dbReference type="GO" id="GO:2000037">
    <property type="term" value="P:regulation of stomatal complex patterning"/>
    <property type="evidence" value="ECO:0007669"/>
    <property type="project" value="UniProtKB-ARBA"/>
</dbReference>
<dbReference type="OrthoDB" id="2143914at2759"/>
<evidence type="ECO:0000256" key="4">
    <source>
        <dbReference type="ARBA" id="ARBA00023242"/>
    </source>
</evidence>
<evidence type="ECO:0000256" key="5">
    <source>
        <dbReference type="ARBA" id="ARBA00063045"/>
    </source>
</evidence>
<dbReference type="GO" id="GO:0010597">
    <property type="term" value="P:green leaf volatile biosynthetic process"/>
    <property type="evidence" value="ECO:0007669"/>
    <property type="project" value="UniProtKB-ARBA"/>
</dbReference>
<dbReference type="PANTHER" id="PTHR45614:SF76">
    <property type="entry name" value="TRANSCRIPTION FACTOR MYB124"/>
    <property type="match status" value="1"/>
</dbReference>
<gene>
    <name evidence="9" type="ORF">CCAM_LOCUS2998</name>
</gene>
<feature type="domain" description="Myb-like" evidence="7">
    <location>
        <begin position="63"/>
        <end position="113"/>
    </location>
</feature>
<dbReference type="Pfam" id="PF00249">
    <property type="entry name" value="Myb_DNA-binding"/>
    <property type="match status" value="2"/>
</dbReference>
<dbReference type="GO" id="GO:0010376">
    <property type="term" value="P:stomatal complex formation"/>
    <property type="evidence" value="ECO:0007669"/>
    <property type="project" value="UniProtKB-ARBA"/>
</dbReference>
<dbReference type="GO" id="GO:0009554">
    <property type="term" value="P:megasporogenesis"/>
    <property type="evidence" value="ECO:0007669"/>
    <property type="project" value="UniProtKB-ARBA"/>
</dbReference>
<name>A0A484KGJ1_9ASTE</name>
<accession>A0A484KGJ1</accession>
<dbReference type="GO" id="GO:0009725">
    <property type="term" value="P:response to hormone"/>
    <property type="evidence" value="ECO:0007669"/>
    <property type="project" value="UniProtKB-ARBA"/>
</dbReference>
<proteinExistence type="predicted"/>
<evidence type="ECO:0000313" key="9">
    <source>
        <dbReference type="EMBL" id="VFQ61222.1"/>
    </source>
</evidence>
<dbReference type="GO" id="GO:0010235">
    <property type="term" value="P:guard mother cell cytokinesis"/>
    <property type="evidence" value="ECO:0007669"/>
    <property type="project" value="UniProtKB-ARBA"/>
</dbReference>
<dbReference type="SMART" id="SM00717">
    <property type="entry name" value="SANT"/>
    <property type="match status" value="2"/>
</dbReference>
<keyword evidence="4" id="KW-0539">Nucleus</keyword>
<dbReference type="PROSITE" id="PS50090">
    <property type="entry name" value="MYB_LIKE"/>
    <property type="match status" value="2"/>
</dbReference>
<dbReference type="Gene3D" id="1.10.10.60">
    <property type="entry name" value="Homeodomain-like"/>
    <property type="match status" value="2"/>
</dbReference>
<dbReference type="FunFam" id="1.10.10.60:FF:000355">
    <property type="entry name" value="Transcription factor MYB124"/>
    <property type="match status" value="1"/>
</dbReference>
<dbReference type="GO" id="GO:0032875">
    <property type="term" value="P:regulation of DNA endoreduplication"/>
    <property type="evidence" value="ECO:0007669"/>
    <property type="project" value="UniProtKB-ARBA"/>
</dbReference>
<dbReference type="GO" id="GO:1901333">
    <property type="term" value="P:positive regulation of lateral root development"/>
    <property type="evidence" value="ECO:0007669"/>
    <property type="project" value="UniProtKB-ARBA"/>
</dbReference>
<dbReference type="GO" id="GO:1902584">
    <property type="term" value="P:positive regulation of response to water deprivation"/>
    <property type="evidence" value="ECO:0007669"/>
    <property type="project" value="UniProtKB-ARBA"/>
</dbReference>
<comment type="subunit">
    <text evidence="5">Interacts with RBR1.</text>
</comment>
<dbReference type="EMBL" id="OOIL02000150">
    <property type="protein sequence ID" value="VFQ61222.1"/>
    <property type="molecule type" value="Genomic_DNA"/>
</dbReference>
<organism evidence="9 10">
    <name type="scientific">Cuscuta campestris</name>
    <dbReference type="NCBI Taxonomy" id="132261"/>
    <lineage>
        <taxon>Eukaryota</taxon>
        <taxon>Viridiplantae</taxon>
        <taxon>Streptophyta</taxon>
        <taxon>Embryophyta</taxon>
        <taxon>Tracheophyta</taxon>
        <taxon>Spermatophyta</taxon>
        <taxon>Magnoliopsida</taxon>
        <taxon>eudicotyledons</taxon>
        <taxon>Gunneridae</taxon>
        <taxon>Pentapetalae</taxon>
        <taxon>asterids</taxon>
        <taxon>lamiids</taxon>
        <taxon>Solanales</taxon>
        <taxon>Convolvulaceae</taxon>
        <taxon>Cuscuteae</taxon>
        <taxon>Cuscuta</taxon>
        <taxon>Cuscuta subgen. Grammica</taxon>
        <taxon>Cuscuta sect. Cleistogrammica</taxon>
    </lineage>
</organism>
<dbReference type="GO" id="GO:0005634">
    <property type="term" value="C:nucleus"/>
    <property type="evidence" value="ECO:0007669"/>
    <property type="project" value="UniProtKB-SubCell"/>
</dbReference>
<feature type="domain" description="HTH myb-type" evidence="8">
    <location>
        <begin position="12"/>
        <end position="62"/>
    </location>
</feature>
<dbReference type="GO" id="GO:0010052">
    <property type="term" value="P:guard cell differentiation"/>
    <property type="evidence" value="ECO:0007669"/>
    <property type="project" value="UniProtKB-ARBA"/>
</dbReference>
<evidence type="ECO:0000256" key="2">
    <source>
        <dbReference type="ARBA" id="ARBA00022737"/>
    </source>
</evidence>
<dbReference type="PANTHER" id="PTHR45614">
    <property type="entry name" value="MYB PROTEIN-RELATED"/>
    <property type="match status" value="1"/>
</dbReference>
<evidence type="ECO:0000259" key="8">
    <source>
        <dbReference type="PROSITE" id="PS51294"/>
    </source>
</evidence>
<dbReference type="AlphaFoldDB" id="A0A484KGJ1"/>
<dbReference type="InterPro" id="IPR050560">
    <property type="entry name" value="MYB_TF"/>
</dbReference>
<dbReference type="GO" id="GO:0000981">
    <property type="term" value="F:DNA-binding transcription factor activity, RNA polymerase II-specific"/>
    <property type="evidence" value="ECO:0007669"/>
    <property type="project" value="TreeGrafter"/>
</dbReference>
<evidence type="ECO:0000256" key="3">
    <source>
        <dbReference type="ARBA" id="ARBA00023125"/>
    </source>
</evidence>
<keyword evidence="3" id="KW-0238">DNA-binding</keyword>
<feature type="region of interest" description="Disordered" evidence="6">
    <location>
        <begin position="198"/>
        <end position="220"/>
    </location>
</feature>
<dbReference type="PROSITE" id="PS51294">
    <property type="entry name" value="HTH_MYB"/>
    <property type="match status" value="2"/>
</dbReference>
<comment type="subcellular location">
    <subcellularLocation>
        <location evidence="1">Nucleus</location>
    </subcellularLocation>
</comment>
<dbReference type="GO" id="GO:1901002">
    <property type="term" value="P:positive regulation of response to salt stress"/>
    <property type="evidence" value="ECO:0007669"/>
    <property type="project" value="UniProtKB-ARBA"/>
</dbReference>
<keyword evidence="10" id="KW-1185">Reference proteome</keyword>
<evidence type="ECO:0000256" key="1">
    <source>
        <dbReference type="ARBA" id="ARBA00004123"/>
    </source>
</evidence>
<feature type="domain" description="HTH myb-type" evidence="8">
    <location>
        <begin position="63"/>
        <end position="117"/>
    </location>
</feature>
<reference evidence="9 10" key="1">
    <citation type="submission" date="2018-04" db="EMBL/GenBank/DDBJ databases">
        <authorList>
            <person name="Vogel A."/>
        </authorList>
    </citation>
    <scope>NUCLEOTIDE SEQUENCE [LARGE SCALE GENOMIC DNA]</scope>
</reference>
<feature type="domain" description="Myb-like" evidence="7">
    <location>
        <begin position="18"/>
        <end position="62"/>
    </location>
</feature>
<dbReference type="SUPFAM" id="SSF46689">
    <property type="entry name" value="Homeodomain-like"/>
    <property type="match status" value="1"/>
</dbReference>
<evidence type="ECO:0000259" key="7">
    <source>
        <dbReference type="PROSITE" id="PS50090"/>
    </source>
</evidence>
<dbReference type="GO" id="GO:0050891">
    <property type="term" value="P:multicellular organismal-level water homeostasis"/>
    <property type="evidence" value="ECO:0007669"/>
    <property type="project" value="UniProtKB-ARBA"/>
</dbReference>
<keyword evidence="2" id="KW-0677">Repeat</keyword>
<dbReference type="InterPro" id="IPR017930">
    <property type="entry name" value="Myb_dom"/>
</dbReference>
<dbReference type="GO" id="GO:0048364">
    <property type="term" value="P:root development"/>
    <property type="evidence" value="ECO:0007669"/>
    <property type="project" value="UniProtKB-ARBA"/>
</dbReference>
<dbReference type="InterPro" id="IPR001005">
    <property type="entry name" value="SANT/Myb"/>
</dbReference>
<dbReference type="GO" id="GO:1902806">
    <property type="term" value="P:regulation of cell cycle G1/S phase transition"/>
    <property type="evidence" value="ECO:0007669"/>
    <property type="project" value="UniProtKB-ARBA"/>
</dbReference>
<evidence type="ECO:0000313" key="10">
    <source>
        <dbReference type="Proteomes" id="UP000595140"/>
    </source>
</evidence>
<dbReference type="Proteomes" id="UP000595140">
    <property type="component" value="Unassembled WGS sequence"/>
</dbReference>
<dbReference type="CDD" id="cd00167">
    <property type="entry name" value="SANT"/>
    <property type="match status" value="2"/>
</dbReference>
<dbReference type="GO" id="GO:0009629">
    <property type="term" value="P:response to gravity"/>
    <property type="evidence" value="ECO:0007669"/>
    <property type="project" value="UniProtKB-ARBA"/>
</dbReference>
<dbReference type="InterPro" id="IPR009057">
    <property type="entry name" value="Homeodomain-like_sf"/>
</dbReference>
<evidence type="ECO:0000256" key="6">
    <source>
        <dbReference type="SAM" id="MobiDB-lite"/>
    </source>
</evidence>
<feature type="compositionally biased region" description="Polar residues" evidence="6">
    <location>
        <begin position="198"/>
        <end position="212"/>
    </location>
</feature>